<dbReference type="RefSeq" id="WP_347287221.1">
    <property type="nucleotide sequence ID" value="NZ_JAUZQE010000024.1"/>
</dbReference>
<evidence type="ECO:0000256" key="3">
    <source>
        <dbReference type="ARBA" id="ARBA00022729"/>
    </source>
</evidence>
<name>A0ABU1D817_9BURK</name>
<sequence length="335" mass="37163">MRPRFVKSLCLSALASFMLMGAMPANAERTLKVSIQVSTKHPVGANVVYFKEKVEEISNKQIKVEIYDSAQLYKGSEIPQAVAAGAVDMGLVLIDEYAGTIPATGIFSVAFMFPSYEVLAKAAAPESPIRQEIDEMIRKTGTRVVWWQDYGPVQLLSKKEPIRTPADMKGKKVRVLGKPSGDFINAVGGIPVKIGGSEQFIAYQRGTVDIGMTGTTAIQSRKLYEVMDYVTITNHAQTEFLIVMNDKLWDSLSDQEKEWITTAARDAEQTIRSATKDENLQSEEFIRSQTKMQVVNLTPEEIKAWQDAAAPAVDAFIQEAGEDGKRLVEEVRKLY</sequence>
<evidence type="ECO:0000313" key="5">
    <source>
        <dbReference type="EMBL" id="MDR4126397.1"/>
    </source>
</evidence>
<proteinExistence type="inferred from homology"/>
<reference evidence="5 6" key="1">
    <citation type="submission" date="2023-08" db="EMBL/GenBank/DDBJ databases">
        <title>Alcaligenaceae gen. nov., a novel taxon isolated from the sludge of Yixing Pesticide Factory.</title>
        <authorList>
            <person name="Ruan L."/>
        </authorList>
    </citation>
    <scope>NUCLEOTIDE SEQUENCE [LARGE SCALE GENOMIC DNA]</scope>
    <source>
        <strain evidence="5 6">LG-2</strain>
    </source>
</reference>
<dbReference type="NCBIfam" id="NF037995">
    <property type="entry name" value="TRAP_S1"/>
    <property type="match status" value="1"/>
</dbReference>
<accession>A0ABU1D817</accession>
<feature type="signal peptide" evidence="4">
    <location>
        <begin position="1"/>
        <end position="27"/>
    </location>
</feature>
<keyword evidence="3 4" id="KW-0732">Signal</keyword>
<feature type="chain" id="PRO_5047375224" evidence="4">
    <location>
        <begin position="28"/>
        <end position="335"/>
    </location>
</feature>
<keyword evidence="2" id="KW-0813">Transport</keyword>
<evidence type="ECO:0000256" key="2">
    <source>
        <dbReference type="ARBA" id="ARBA00022448"/>
    </source>
</evidence>
<gene>
    <name evidence="5" type="primary">dctP</name>
    <name evidence="5" type="ORF">Q8947_10445</name>
</gene>
<dbReference type="SUPFAM" id="SSF53850">
    <property type="entry name" value="Periplasmic binding protein-like II"/>
    <property type="match status" value="1"/>
</dbReference>
<protein>
    <submittedName>
        <fullName evidence="5">TRAP transporter substrate-binding protein DctP</fullName>
    </submittedName>
</protein>
<evidence type="ECO:0000256" key="4">
    <source>
        <dbReference type="SAM" id="SignalP"/>
    </source>
</evidence>
<dbReference type="Proteomes" id="UP001232156">
    <property type="component" value="Unassembled WGS sequence"/>
</dbReference>
<dbReference type="PANTHER" id="PTHR33376">
    <property type="match status" value="1"/>
</dbReference>
<dbReference type="PANTHER" id="PTHR33376:SF7">
    <property type="entry name" value="C4-DICARBOXYLATE-BINDING PROTEIN DCTB"/>
    <property type="match status" value="1"/>
</dbReference>
<dbReference type="Gene3D" id="3.40.190.170">
    <property type="entry name" value="Bacterial extracellular solute-binding protein, family 7"/>
    <property type="match status" value="1"/>
</dbReference>
<organism evidence="5 6">
    <name type="scientific">Yanghanlia caeni</name>
    <dbReference type="NCBI Taxonomy" id="3064283"/>
    <lineage>
        <taxon>Bacteria</taxon>
        <taxon>Pseudomonadati</taxon>
        <taxon>Pseudomonadota</taxon>
        <taxon>Betaproteobacteria</taxon>
        <taxon>Burkholderiales</taxon>
        <taxon>Alcaligenaceae</taxon>
        <taxon>Yanghanlia</taxon>
    </lineage>
</organism>
<evidence type="ECO:0000313" key="6">
    <source>
        <dbReference type="Proteomes" id="UP001232156"/>
    </source>
</evidence>
<dbReference type="InterPro" id="IPR018389">
    <property type="entry name" value="DctP_fam"/>
</dbReference>
<keyword evidence="6" id="KW-1185">Reference proteome</keyword>
<dbReference type="CDD" id="cd13680">
    <property type="entry name" value="PBP2_TRAP_SBP_like_4"/>
    <property type="match status" value="1"/>
</dbReference>
<dbReference type="InterPro" id="IPR038404">
    <property type="entry name" value="TRAP_DctP_sf"/>
</dbReference>
<comment type="caution">
    <text evidence="5">The sequence shown here is derived from an EMBL/GenBank/DDBJ whole genome shotgun (WGS) entry which is preliminary data.</text>
</comment>
<dbReference type="EMBL" id="JAUZQE010000024">
    <property type="protein sequence ID" value="MDR4126397.1"/>
    <property type="molecule type" value="Genomic_DNA"/>
</dbReference>
<dbReference type="Pfam" id="PF03480">
    <property type="entry name" value="DctP"/>
    <property type="match status" value="1"/>
</dbReference>
<evidence type="ECO:0000256" key="1">
    <source>
        <dbReference type="ARBA" id="ARBA00009023"/>
    </source>
</evidence>
<comment type="similarity">
    <text evidence="1">Belongs to the bacterial solute-binding protein 7 family.</text>
</comment>